<evidence type="ECO:0000313" key="3">
    <source>
        <dbReference type="Proteomes" id="UP000176192"/>
    </source>
</evidence>
<gene>
    <name evidence="2" type="ORF">A3G06_02550</name>
</gene>
<feature type="transmembrane region" description="Helical" evidence="1">
    <location>
        <begin position="60"/>
        <end position="79"/>
    </location>
</feature>
<protein>
    <submittedName>
        <fullName evidence="2">Uncharacterized protein</fullName>
    </submittedName>
</protein>
<organism evidence="2 3">
    <name type="scientific">Candidatus Nomurabacteria bacterium RIFCSPLOWO2_12_FULL_46_14</name>
    <dbReference type="NCBI Taxonomy" id="1801797"/>
    <lineage>
        <taxon>Bacteria</taxon>
        <taxon>Candidatus Nomuraibacteriota</taxon>
    </lineage>
</organism>
<dbReference type="AlphaFoldDB" id="A0A1F6YBK9"/>
<dbReference type="STRING" id="1801797.A3G06_02550"/>
<evidence type="ECO:0000256" key="1">
    <source>
        <dbReference type="SAM" id="Phobius"/>
    </source>
</evidence>
<proteinExistence type="predicted"/>
<accession>A0A1F6YBK9</accession>
<dbReference type="Proteomes" id="UP000176192">
    <property type="component" value="Unassembled WGS sequence"/>
</dbReference>
<keyword evidence="1" id="KW-1133">Transmembrane helix</keyword>
<evidence type="ECO:0000313" key="2">
    <source>
        <dbReference type="EMBL" id="OGJ03768.1"/>
    </source>
</evidence>
<reference evidence="2 3" key="1">
    <citation type="journal article" date="2016" name="Nat. Commun.">
        <title>Thousands of microbial genomes shed light on interconnected biogeochemical processes in an aquifer system.</title>
        <authorList>
            <person name="Anantharaman K."/>
            <person name="Brown C.T."/>
            <person name="Hug L.A."/>
            <person name="Sharon I."/>
            <person name="Castelle C.J."/>
            <person name="Probst A.J."/>
            <person name="Thomas B.C."/>
            <person name="Singh A."/>
            <person name="Wilkins M.J."/>
            <person name="Karaoz U."/>
            <person name="Brodie E.L."/>
            <person name="Williams K.H."/>
            <person name="Hubbard S.S."/>
            <person name="Banfield J.F."/>
        </authorList>
    </citation>
    <scope>NUCLEOTIDE SEQUENCE [LARGE SCALE GENOMIC DNA]</scope>
</reference>
<sequence>MAGRIIFSFFLLISVLFWPFWFSVLLALGGMAYFKTYWEAAALLLLSDLLFGASEARFGYFVFVSLSLAVLCLMFIEALKKKMRLSPTIQK</sequence>
<name>A0A1F6YBK9_9BACT</name>
<dbReference type="EMBL" id="MFVV01000014">
    <property type="protein sequence ID" value="OGJ03768.1"/>
    <property type="molecule type" value="Genomic_DNA"/>
</dbReference>
<keyword evidence="1" id="KW-0472">Membrane</keyword>
<keyword evidence="1" id="KW-0812">Transmembrane</keyword>
<comment type="caution">
    <text evidence="2">The sequence shown here is derived from an EMBL/GenBank/DDBJ whole genome shotgun (WGS) entry which is preliminary data.</text>
</comment>
<feature type="transmembrane region" description="Helical" evidence="1">
    <location>
        <begin position="6"/>
        <end position="29"/>
    </location>
</feature>